<keyword evidence="5" id="KW-0547">Nucleotide-binding</keyword>
<dbReference type="SMART" id="SM00388">
    <property type="entry name" value="HisKA"/>
    <property type="match status" value="1"/>
</dbReference>
<evidence type="ECO:0000259" key="13">
    <source>
        <dbReference type="PROSITE" id="PS50112"/>
    </source>
</evidence>
<dbReference type="InterPro" id="IPR035965">
    <property type="entry name" value="PAS-like_dom_sf"/>
</dbReference>
<comment type="catalytic activity">
    <reaction evidence="1">
        <text>ATP + protein L-histidine = ADP + protein N-phospho-L-histidine.</text>
        <dbReference type="EC" id="2.7.13.3"/>
    </reaction>
</comment>
<dbReference type="InterPro" id="IPR001610">
    <property type="entry name" value="PAC"/>
</dbReference>
<keyword evidence="7 15" id="KW-0067">ATP-binding</keyword>
<dbReference type="InterPro" id="IPR013767">
    <property type="entry name" value="PAS_fold"/>
</dbReference>
<dbReference type="SMART" id="SM00448">
    <property type="entry name" value="REC"/>
    <property type="match status" value="1"/>
</dbReference>
<dbReference type="Gene3D" id="3.30.450.20">
    <property type="entry name" value="PAS domain"/>
    <property type="match status" value="1"/>
</dbReference>
<dbReference type="Pfam" id="PF02518">
    <property type="entry name" value="HATPase_c"/>
    <property type="match status" value="1"/>
</dbReference>
<feature type="transmembrane region" description="Helical" evidence="10">
    <location>
        <begin position="25"/>
        <end position="46"/>
    </location>
</feature>
<dbReference type="Pfam" id="PF00512">
    <property type="entry name" value="HisKA"/>
    <property type="match status" value="1"/>
</dbReference>
<evidence type="ECO:0000259" key="11">
    <source>
        <dbReference type="PROSITE" id="PS50109"/>
    </source>
</evidence>
<dbReference type="SUPFAM" id="SSF55874">
    <property type="entry name" value="ATPase domain of HSP90 chaperone/DNA topoisomerase II/histidine kinase"/>
    <property type="match status" value="1"/>
</dbReference>
<feature type="domain" description="PAC" evidence="14">
    <location>
        <begin position="324"/>
        <end position="378"/>
    </location>
</feature>
<proteinExistence type="predicted"/>
<evidence type="ECO:0000256" key="3">
    <source>
        <dbReference type="ARBA" id="ARBA00022553"/>
    </source>
</evidence>
<dbReference type="SMART" id="SM00086">
    <property type="entry name" value="PAC"/>
    <property type="match status" value="1"/>
</dbReference>
<keyword evidence="8" id="KW-0902">Two-component regulatory system</keyword>
<dbReference type="InterPro" id="IPR003661">
    <property type="entry name" value="HisK_dim/P_dom"/>
</dbReference>
<evidence type="ECO:0000259" key="14">
    <source>
        <dbReference type="PROSITE" id="PS50113"/>
    </source>
</evidence>
<dbReference type="GO" id="GO:0006355">
    <property type="term" value="P:regulation of DNA-templated transcription"/>
    <property type="evidence" value="ECO:0007669"/>
    <property type="project" value="InterPro"/>
</dbReference>
<dbReference type="Pfam" id="PF00989">
    <property type="entry name" value="PAS"/>
    <property type="match status" value="1"/>
</dbReference>
<keyword evidence="10" id="KW-0472">Membrane</keyword>
<evidence type="ECO:0000256" key="7">
    <source>
        <dbReference type="ARBA" id="ARBA00022840"/>
    </source>
</evidence>
<dbReference type="PANTHER" id="PTHR43065:SF46">
    <property type="entry name" value="C4-DICARBOXYLATE TRANSPORT SENSOR PROTEIN DCTB"/>
    <property type="match status" value="1"/>
</dbReference>
<dbReference type="InterPro" id="IPR004358">
    <property type="entry name" value="Sig_transdc_His_kin-like_C"/>
</dbReference>
<dbReference type="SUPFAM" id="SSF52172">
    <property type="entry name" value="CheY-like"/>
    <property type="match status" value="1"/>
</dbReference>
<dbReference type="InterPro" id="IPR036890">
    <property type="entry name" value="HATPase_C_sf"/>
</dbReference>
<evidence type="ECO:0000256" key="5">
    <source>
        <dbReference type="ARBA" id="ARBA00022741"/>
    </source>
</evidence>
<dbReference type="CDD" id="cd00156">
    <property type="entry name" value="REC"/>
    <property type="match status" value="1"/>
</dbReference>
<dbReference type="Gene3D" id="3.40.50.2300">
    <property type="match status" value="1"/>
</dbReference>
<evidence type="ECO:0000256" key="4">
    <source>
        <dbReference type="ARBA" id="ARBA00022679"/>
    </source>
</evidence>
<evidence type="ECO:0000256" key="8">
    <source>
        <dbReference type="ARBA" id="ARBA00023012"/>
    </source>
</evidence>
<dbReference type="PROSITE" id="PS50109">
    <property type="entry name" value="HIS_KIN"/>
    <property type="match status" value="1"/>
</dbReference>
<dbReference type="InterPro" id="IPR011006">
    <property type="entry name" value="CheY-like_superfamily"/>
</dbReference>
<evidence type="ECO:0000313" key="15">
    <source>
        <dbReference type="EMBL" id="WIY24135.1"/>
    </source>
</evidence>
<dbReference type="SMART" id="SM00091">
    <property type="entry name" value="PAS"/>
    <property type="match status" value="1"/>
</dbReference>
<dbReference type="PANTHER" id="PTHR43065">
    <property type="entry name" value="SENSOR HISTIDINE KINASE"/>
    <property type="match status" value="1"/>
</dbReference>
<evidence type="ECO:0000256" key="2">
    <source>
        <dbReference type="ARBA" id="ARBA00012438"/>
    </source>
</evidence>
<dbReference type="KEGG" id="ppso:QPJ95_16130"/>
<keyword evidence="3 9" id="KW-0597">Phosphoprotein</keyword>
<dbReference type="Gene3D" id="1.10.287.130">
    <property type="match status" value="1"/>
</dbReference>
<evidence type="ECO:0000256" key="1">
    <source>
        <dbReference type="ARBA" id="ARBA00000085"/>
    </source>
</evidence>
<dbReference type="PROSITE" id="PS50112">
    <property type="entry name" value="PAS"/>
    <property type="match status" value="1"/>
</dbReference>
<dbReference type="InterPro" id="IPR001789">
    <property type="entry name" value="Sig_transdc_resp-reg_receiver"/>
</dbReference>
<feature type="domain" description="PAS" evidence="13">
    <location>
        <begin position="253"/>
        <end position="299"/>
    </location>
</feature>
<evidence type="ECO:0000259" key="12">
    <source>
        <dbReference type="PROSITE" id="PS50110"/>
    </source>
</evidence>
<dbReference type="PROSITE" id="PS50110">
    <property type="entry name" value="RESPONSE_REGULATORY"/>
    <property type="match status" value="1"/>
</dbReference>
<keyword evidence="10" id="KW-1133">Transmembrane helix</keyword>
<organism evidence="15 16">
    <name type="scientific">Parasedimentitalea psychrophila</name>
    <dbReference type="NCBI Taxonomy" id="2997337"/>
    <lineage>
        <taxon>Bacteria</taxon>
        <taxon>Pseudomonadati</taxon>
        <taxon>Pseudomonadota</taxon>
        <taxon>Alphaproteobacteria</taxon>
        <taxon>Rhodobacterales</taxon>
        <taxon>Paracoccaceae</taxon>
        <taxon>Parasedimentitalea</taxon>
    </lineage>
</organism>
<dbReference type="InterPro" id="IPR000014">
    <property type="entry name" value="PAS"/>
</dbReference>
<feature type="transmembrane region" description="Helical" evidence="10">
    <location>
        <begin position="207"/>
        <end position="230"/>
    </location>
</feature>
<accession>A0A9Y2P5Z8</accession>
<dbReference type="EMBL" id="CP127247">
    <property type="protein sequence ID" value="WIY24135.1"/>
    <property type="molecule type" value="Genomic_DNA"/>
</dbReference>
<sequence length="746" mass="81427">MSDNDIQNYTMDTEIYLSRQIWPRMIAGAAVVLILGTVVLGGVLGLQSRRQFVEIHSSWGTYSGAAERKGILIGSLRAHLGFGGIIHNFKNYVLRQDRVYLVEARAQIGQFYAVVEEFKQLEIDAEEKAALAVVLSTIRVYEARLDIATHAAGKGWSAAQIDTLVRVDDRAAIAALATLEANWEAIQLASRSRIEAAVLQGQQLIQIGFVSILALSLASVIIAGMIYFLVQNLHRAQSLLALELGERRRLQRSESQLTTAVEQSPATIVITDTDARIQYVNRKFETLSGWNRDEVLGETPGFLQSGRTSNGTYANLRQRLLAGDSWSGVFLNRKKNGLEYWIDTTILPLMAADGTIQSFIATGEDVTEQRHARDQVVRAQKLEAVGQLSGGIAHDFNNILTTIIGSAHLAGLDADEGSDLAGEIEQIDIAARRAQNLVRELLTFARREPGQLKAVDLSEIAREVTRLMRASMPPTIKLNCARSAPVVVLGDPTHLHQIVMNLCRNALEAIGADDGIITVSFSSVDTPTGLPQRDGGWVQLQVHDNGSGMSEETRSHLFEPFFTTKPLGKGSGLGLAVVYGLVQDMGGQISVDSQRGDGSCFSILLPGSSEQALSEAKARGDLPRGSETIMLVDDDIEISGTFRRVLLRLGYRVEAFSSPVVALERFKQKPDRFDIILSDLMMPELSGEALATSIRGIRPDIPILFCSSYKLDGISVPGGLPQVLDKPVDPAQLAHFLRQLLDDVNS</sequence>
<evidence type="ECO:0000256" key="10">
    <source>
        <dbReference type="SAM" id="Phobius"/>
    </source>
</evidence>
<protein>
    <recommendedName>
        <fullName evidence="2">histidine kinase</fullName>
        <ecNumber evidence="2">2.7.13.3</ecNumber>
    </recommendedName>
</protein>
<dbReference type="RefSeq" id="WP_286018139.1">
    <property type="nucleotide sequence ID" value="NZ_CP127247.1"/>
</dbReference>
<reference evidence="15 16" key="1">
    <citation type="submission" date="2023-06" db="EMBL/GenBank/DDBJ databases">
        <title>Parasedimentitalea psychrophila sp. nov., a psychrophilic bacterium isolated from deep-sea sediment.</title>
        <authorList>
            <person name="Li A."/>
        </authorList>
    </citation>
    <scope>NUCLEOTIDE SEQUENCE [LARGE SCALE GENOMIC DNA]</scope>
    <source>
        <strain evidence="15 16">QS115</strain>
    </source>
</reference>
<dbReference type="Proteomes" id="UP001238334">
    <property type="component" value="Chromosome"/>
</dbReference>
<dbReference type="Gene3D" id="3.30.565.10">
    <property type="entry name" value="Histidine kinase-like ATPase, C-terminal domain"/>
    <property type="match status" value="1"/>
</dbReference>
<dbReference type="InterPro" id="IPR036097">
    <property type="entry name" value="HisK_dim/P_sf"/>
</dbReference>
<dbReference type="CDD" id="cd00130">
    <property type="entry name" value="PAS"/>
    <property type="match status" value="1"/>
</dbReference>
<dbReference type="EC" id="2.7.13.3" evidence="2"/>
<feature type="modified residue" description="4-aspartylphosphate" evidence="9">
    <location>
        <position position="679"/>
    </location>
</feature>
<dbReference type="PRINTS" id="PR00344">
    <property type="entry name" value="BCTRLSENSOR"/>
</dbReference>
<dbReference type="Pfam" id="PF00072">
    <property type="entry name" value="Response_reg"/>
    <property type="match status" value="1"/>
</dbReference>
<dbReference type="InterPro" id="IPR000700">
    <property type="entry name" value="PAS-assoc_C"/>
</dbReference>
<dbReference type="SUPFAM" id="SSF47384">
    <property type="entry name" value="Homodimeric domain of signal transducing histidine kinase"/>
    <property type="match status" value="1"/>
</dbReference>
<name>A0A9Y2P5Z8_9RHOB</name>
<dbReference type="SMART" id="SM00387">
    <property type="entry name" value="HATPase_c"/>
    <property type="match status" value="1"/>
</dbReference>
<dbReference type="AlphaFoldDB" id="A0A9Y2P5Z8"/>
<dbReference type="GO" id="GO:0000155">
    <property type="term" value="F:phosphorelay sensor kinase activity"/>
    <property type="evidence" value="ECO:0007669"/>
    <property type="project" value="InterPro"/>
</dbReference>
<keyword evidence="4" id="KW-0808">Transferase</keyword>
<dbReference type="GO" id="GO:0005524">
    <property type="term" value="F:ATP binding"/>
    <property type="evidence" value="ECO:0007669"/>
    <property type="project" value="UniProtKB-KW"/>
</dbReference>
<dbReference type="CDD" id="cd00082">
    <property type="entry name" value="HisKA"/>
    <property type="match status" value="1"/>
</dbReference>
<evidence type="ECO:0000256" key="6">
    <source>
        <dbReference type="ARBA" id="ARBA00022777"/>
    </source>
</evidence>
<dbReference type="NCBIfam" id="TIGR00229">
    <property type="entry name" value="sensory_box"/>
    <property type="match status" value="1"/>
</dbReference>
<keyword evidence="10" id="KW-0812">Transmembrane</keyword>
<feature type="domain" description="Histidine kinase" evidence="11">
    <location>
        <begin position="391"/>
        <end position="609"/>
    </location>
</feature>
<dbReference type="SUPFAM" id="SSF55785">
    <property type="entry name" value="PYP-like sensor domain (PAS domain)"/>
    <property type="match status" value="1"/>
</dbReference>
<evidence type="ECO:0000256" key="9">
    <source>
        <dbReference type="PROSITE-ProRule" id="PRU00169"/>
    </source>
</evidence>
<dbReference type="PROSITE" id="PS50113">
    <property type="entry name" value="PAC"/>
    <property type="match status" value="1"/>
</dbReference>
<evidence type="ECO:0000313" key="16">
    <source>
        <dbReference type="Proteomes" id="UP001238334"/>
    </source>
</evidence>
<gene>
    <name evidence="15" type="ORF">QPJ95_16130</name>
</gene>
<feature type="domain" description="Response regulatory" evidence="12">
    <location>
        <begin position="628"/>
        <end position="741"/>
    </location>
</feature>
<keyword evidence="6" id="KW-0418">Kinase</keyword>
<keyword evidence="16" id="KW-1185">Reference proteome</keyword>
<dbReference type="InterPro" id="IPR003594">
    <property type="entry name" value="HATPase_dom"/>
</dbReference>
<dbReference type="InterPro" id="IPR005467">
    <property type="entry name" value="His_kinase_dom"/>
</dbReference>